<name>A0AAD7BDU3_9AGAR</name>
<proteinExistence type="predicted"/>
<evidence type="ECO:0000313" key="2">
    <source>
        <dbReference type="Proteomes" id="UP001221142"/>
    </source>
</evidence>
<sequence length="308" mass="35380">MAMFPLLHPHYSPDRIRNPGFADAPDSRFTYWDAVDAIRIFDGARVVLKPSHSARVPAQILRKYSSEPLVLDLRNHCIPVIESISDPDDPQCGFIVMPFYENWDMVPFLTAGELVDFLFQVCEGLQLMHENHNWFGDHVAMAHIMMDASPILTDGKLGNLFRKFRTRTRHPVRYYLAGFDLVGEKQPSQSPTKRFKVDPLATDVLLLGKTIRNILGKAGDEHRGFEFMHSLLADMTNEDSSKRPKMDEVVRRLAGIREELGWRKLRSRFSRVDEKPAVRLMRDIAHWPRQVAWMARGIPAIPSPSCNY</sequence>
<comment type="caution">
    <text evidence="1">The sequence shown here is derived from an EMBL/GenBank/DDBJ whole genome shotgun (WGS) entry which is preliminary data.</text>
</comment>
<evidence type="ECO:0000313" key="1">
    <source>
        <dbReference type="EMBL" id="KAJ7617999.1"/>
    </source>
</evidence>
<dbReference type="SUPFAM" id="SSF56112">
    <property type="entry name" value="Protein kinase-like (PK-like)"/>
    <property type="match status" value="1"/>
</dbReference>
<organism evidence="1 2">
    <name type="scientific">Roridomyces roridus</name>
    <dbReference type="NCBI Taxonomy" id="1738132"/>
    <lineage>
        <taxon>Eukaryota</taxon>
        <taxon>Fungi</taxon>
        <taxon>Dikarya</taxon>
        <taxon>Basidiomycota</taxon>
        <taxon>Agaricomycotina</taxon>
        <taxon>Agaricomycetes</taxon>
        <taxon>Agaricomycetidae</taxon>
        <taxon>Agaricales</taxon>
        <taxon>Marasmiineae</taxon>
        <taxon>Mycenaceae</taxon>
        <taxon>Roridomyces</taxon>
    </lineage>
</organism>
<protein>
    <recommendedName>
        <fullName evidence="3">Protein kinase domain-containing protein</fullName>
    </recommendedName>
</protein>
<dbReference type="AlphaFoldDB" id="A0AAD7BDU3"/>
<dbReference type="EMBL" id="JARKIF010000020">
    <property type="protein sequence ID" value="KAJ7617999.1"/>
    <property type="molecule type" value="Genomic_DNA"/>
</dbReference>
<gene>
    <name evidence="1" type="ORF">FB45DRAFT_933102</name>
</gene>
<dbReference type="Proteomes" id="UP001221142">
    <property type="component" value="Unassembled WGS sequence"/>
</dbReference>
<accession>A0AAD7BDU3</accession>
<dbReference type="InterPro" id="IPR011009">
    <property type="entry name" value="Kinase-like_dom_sf"/>
</dbReference>
<reference evidence="1" key="1">
    <citation type="submission" date="2023-03" db="EMBL/GenBank/DDBJ databases">
        <title>Massive genome expansion in bonnet fungi (Mycena s.s.) driven by repeated elements and novel gene families across ecological guilds.</title>
        <authorList>
            <consortium name="Lawrence Berkeley National Laboratory"/>
            <person name="Harder C.B."/>
            <person name="Miyauchi S."/>
            <person name="Viragh M."/>
            <person name="Kuo A."/>
            <person name="Thoen E."/>
            <person name="Andreopoulos B."/>
            <person name="Lu D."/>
            <person name="Skrede I."/>
            <person name="Drula E."/>
            <person name="Henrissat B."/>
            <person name="Morin E."/>
            <person name="Kohler A."/>
            <person name="Barry K."/>
            <person name="LaButti K."/>
            <person name="Morin E."/>
            <person name="Salamov A."/>
            <person name="Lipzen A."/>
            <person name="Mereny Z."/>
            <person name="Hegedus B."/>
            <person name="Baldrian P."/>
            <person name="Stursova M."/>
            <person name="Weitz H."/>
            <person name="Taylor A."/>
            <person name="Grigoriev I.V."/>
            <person name="Nagy L.G."/>
            <person name="Martin F."/>
            <person name="Kauserud H."/>
        </authorList>
    </citation>
    <scope>NUCLEOTIDE SEQUENCE</scope>
    <source>
        <strain evidence="1">9284</strain>
    </source>
</reference>
<evidence type="ECO:0008006" key="3">
    <source>
        <dbReference type="Google" id="ProtNLM"/>
    </source>
</evidence>
<keyword evidence="2" id="KW-1185">Reference proteome</keyword>